<sequence>MQPQAVKRITIVIGGQYFSWNAGLSAGIVSYAFAIALVGSAYICLILSMAEMTSTLAFSGGAYGLARCAIGFFAGWVIGCCEILEYIAYTSSSVMSLTNMIISAFPAFSMSYAPLLWFFTYAICNVLLMLSDGAFWRLNRVLAIVSIGLVIVYIVGSLKFISYSDIPSTSLSRGSAHGFLEALPVASWFFVGIEALNTMSDVVNNPKTIIPSGQIWCLFVLVLSAILVFIITIGLTPDIDSIITDIDVFNRGYQVMFNMSSANATMLSVPATFSTIFGFILAYSNIIAAMASSRLLPFILASKKRSACSKHPYATLVGSILGFGMCFLVDYFDTLRAELFNLCMTFAFTAYGAQCIGYVYLKHRFSHLPRAYNSPFGVVGAVYAFVVWMINLIAVLGFQENLLYKAQIVIAIFIMLTLYYFGHAKHHQKMSQDEQKVLFFAHVANANDSKRKRLRGNRTPTHSSTESISRAFDAIRAYASRKHNSERIVAVGALGLKISLGCQLSHWNTASSVDILGRVEYILVEGYMELEYVFYTKAINELDTNYLPIVWFGTLLIVTILHCSGGYLFWNLSYFFTIVSVCVIVLYCLSGINSLNIIDSISEQVSIYEIFLFYAKFFFGIECLGTFALYFTEPSVELFDISHFSNLLDNPKFVIGLQYFFSLSVQWSTVLIVPAIHQYMNVAANLAQSKLIPKQIGLIHLKYLINTNSIILCSSIPFTLCCSTQLFNELSRTLYLIALSFYLKQHHSQIEFPFHNPFGKVGVLYTTSVYLITLVGLFFFQNNIFDTYAMLNIDKVYRLKNQKYSFLLTLQKETKNDDDYINKRKLWL</sequence>
<name>A0A1V9ZCC3_9STRA</name>
<feature type="transmembrane region" description="Helical" evidence="6">
    <location>
        <begin position="313"/>
        <end position="333"/>
    </location>
</feature>
<comment type="caution">
    <text evidence="7">The sequence shown here is derived from an EMBL/GenBank/DDBJ whole genome shotgun (WGS) entry which is preliminary data.</text>
</comment>
<dbReference type="GO" id="GO:0022857">
    <property type="term" value="F:transmembrane transporter activity"/>
    <property type="evidence" value="ECO:0007669"/>
    <property type="project" value="InterPro"/>
</dbReference>
<feature type="transmembrane region" description="Helical" evidence="6">
    <location>
        <begin position="62"/>
        <end position="89"/>
    </location>
</feature>
<evidence type="ECO:0000256" key="1">
    <source>
        <dbReference type="ARBA" id="ARBA00004651"/>
    </source>
</evidence>
<dbReference type="PANTHER" id="PTHR42770">
    <property type="entry name" value="AMINO ACID TRANSPORTER-RELATED"/>
    <property type="match status" value="1"/>
</dbReference>
<accession>A0A1V9ZCC3</accession>
<dbReference type="PANTHER" id="PTHR42770:SF7">
    <property type="entry name" value="MEMBRANE PROTEIN"/>
    <property type="match status" value="1"/>
</dbReference>
<evidence type="ECO:0000313" key="7">
    <source>
        <dbReference type="EMBL" id="OQR95561.1"/>
    </source>
</evidence>
<feature type="transmembrane region" description="Helical" evidence="6">
    <location>
        <begin position="339"/>
        <end position="361"/>
    </location>
</feature>
<evidence type="ECO:0000313" key="8">
    <source>
        <dbReference type="Proteomes" id="UP000243217"/>
    </source>
</evidence>
<evidence type="ECO:0000256" key="5">
    <source>
        <dbReference type="ARBA" id="ARBA00023136"/>
    </source>
</evidence>
<dbReference type="InterPro" id="IPR050367">
    <property type="entry name" value="APC_superfamily"/>
</dbReference>
<feature type="transmembrane region" description="Helical" evidence="6">
    <location>
        <begin position="762"/>
        <end position="780"/>
    </location>
</feature>
<evidence type="ECO:0000256" key="2">
    <source>
        <dbReference type="ARBA" id="ARBA00022475"/>
    </source>
</evidence>
<reference evidence="7 8" key="1">
    <citation type="journal article" date="2014" name="Genome Biol. Evol.">
        <title>The secreted proteins of Achlya hypogyna and Thraustotheca clavata identify the ancestral oomycete secretome and reveal gene acquisitions by horizontal gene transfer.</title>
        <authorList>
            <person name="Misner I."/>
            <person name="Blouin N."/>
            <person name="Leonard G."/>
            <person name="Richards T.A."/>
            <person name="Lane C.E."/>
        </authorList>
    </citation>
    <scope>NUCLEOTIDE SEQUENCE [LARGE SCALE GENOMIC DNA]</scope>
    <source>
        <strain evidence="7 8">ATCC 34112</strain>
    </source>
</reference>
<organism evidence="7 8">
    <name type="scientific">Thraustotheca clavata</name>
    <dbReference type="NCBI Taxonomy" id="74557"/>
    <lineage>
        <taxon>Eukaryota</taxon>
        <taxon>Sar</taxon>
        <taxon>Stramenopiles</taxon>
        <taxon>Oomycota</taxon>
        <taxon>Saprolegniomycetes</taxon>
        <taxon>Saprolegniales</taxon>
        <taxon>Achlyaceae</taxon>
        <taxon>Thraustotheca</taxon>
    </lineage>
</organism>
<dbReference type="Pfam" id="PF13520">
    <property type="entry name" value="AA_permease_2"/>
    <property type="match status" value="1"/>
</dbReference>
<dbReference type="GO" id="GO:0005886">
    <property type="term" value="C:plasma membrane"/>
    <property type="evidence" value="ECO:0007669"/>
    <property type="project" value="UniProtKB-SubCell"/>
</dbReference>
<feature type="transmembrane region" description="Helical" evidence="6">
    <location>
        <begin position="402"/>
        <end position="421"/>
    </location>
</feature>
<feature type="transmembrane region" description="Helical" evidence="6">
    <location>
        <begin position="574"/>
        <end position="598"/>
    </location>
</feature>
<feature type="transmembrane region" description="Helical" evidence="6">
    <location>
        <begin position="142"/>
        <end position="162"/>
    </location>
</feature>
<feature type="transmembrane region" description="Helical" evidence="6">
    <location>
        <begin position="610"/>
        <end position="631"/>
    </location>
</feature>
<feature type="transmembrane region" description="Helical" evidence="6">
    <location>
        <begin position="373"/>
        <end position="396"/>
    </location>
</feature>
<feature type="transmembrane region" description="Helical" evidence="6">
    <location>
        <begin position="215"/>
        <end position="235"/>
    </location>
</feature>
<feature type="transmembrane region" description="Helical" evidence="6">
    <location>
        <begin position="703"/>
        <end position="727"/>
    </location>
</feature>
<keyword evidence="8" id="KW-1185">Reference proteome</keyword>
<feature type="transmembrane region" description="Helical" evidence="6">
    <location>
        <begin position="109"/>
        <end position="130"/>
    </location>
</feature>
<feature type="transmembrane region" description="Helical" evidence="6">
    <location>
        <begin position="546"/>
        <end position="568"/>
    </location>
</feature>
<dbReference type="Proteomes" id="UP000243217">
    <property type="component" value="Unassembled WGS sequence"/>
</dbReference>
<feature type="transmembrane region" description="Helical" evidence="6">
    <location>
        <begin position="659"/>
        <end position="682"/>
    </location>
</feature>
<dbReference type="InterPro" id="IPR002293">
    <property type="entry name" value="AA/rel_permease1"/>
</dbReference>
<dbReference type="Gene3D" id="1.20.1740.10">
    <property type="entry name" value="Amino acid/polyamine transporter I"/>
    <property type="match status" value="1"/>
</dbReference>
<protein>
    <submittedName>
        <fullName evidence="7">Amino Acid-Polyamine-Organocation (APC) Family</fullName>
    </submittedName>
</protein>
<keyword evidence="4 6" id="KW-1133">Transmembrane helix</keyword>
<feature type="transmembrane region" description="Helical" evidence="6">
    <location>
        <begin position="28"/>
        <end position="50"/>
    </location>
</feature>
<evidence type="ECO:0000256" key="4">
    <source>
        <dbReference type="ARBA" id="ARBA00022989"/>
    </source>
</evidence>
<dbReference type="OrthoDB" id="3900342at2759"/>
<dbReference type="EMBL" id="JNBS01002087">
    <property type="protein sequence ID" value="OQR95561.1"/>
    <property type="molecule type" value="Genomic_DNA"/>
</dbReference>
<keyword evidence="5 6" id="KW-0472">Membrane</keyword>
<gene>
    <name evidence="7" type="ORF">THRCLA_07757</name>
</gene>
<evidence type="ECO:0000256" key="6">
    <source>
        <dbReference type="SAM" id="Phobius"/>
    </source>
</evidence>
<comment type="subcellular location">
    <subcellularLocation>
        <location evidence="1">Cell membrane</location>
        <topology evidence="1">Multi-pass membrane protein</topology>
    </subcellularLocation>
</comment>
<feature type="transmembrane region" description="Helical" evidence="6">
    <location>
        <begin position="182"/>
        <end position="203"/>
    </location>
</feature>
<keyword evidence="3 6" id="KW-0812">Transmembrane</keyword>
<dbReference type="AlphaFoldDB" id="A0A1V9ZCC3"/>
<feature type="transmembrane region" description="Helical" evidence="6">
    <location>
        <begin position="276"/>
        <end position="301"/>
    </location>
</feature>
<evidence type="ECO:0000256" key="3">
    <source>
        <dbReference type="ARBA" id="ARBA00022692"/>
    </source>
</evidence>
<keyword evidence="2" id="KW-1003">Cell membrane</keyword>
<proteinExistence type="predicted"/>